<accession>A0A165D1E3</accession>
<proteinExistence type="predicted"/>
<dbReference type="EMBL" id="KV427640">
    <property type="protein sequence ID" value="KZT03951.1"/>
    <property type="molecule type" value="Genomic_DNA"/>
</dbReference>
<sequence>MGPVEHALVGCIGIVSSGRASLTLVLARSVTAIEQSISYPVRDNPWTNPIHPEPLGCRELCLVGSAAFNISRHIHRCTSWRLAIFECPIGNTAPAQE</sequence>
<dbReference type="InParanoid" id="A0A165D1E3"/>
<keyword evidence="2" id="KW-1185">Reference proteome</keyword>
<evidence type="ECO:0000313" key="1">
    <source>
        <dbReference type="EMBL" id="KZT03951.1"/>
    </source>
</evidence>
<name>A0A165D1E3_9APHY</name>
<organism evidence="1 2">
    <name type="scientific">Laetiporus sulphureus 93-53</name>
    <dbReference type="NCBI Taxonomy" id="1314785"/>
    <lineage>
        <taxon>Eukaryota</taxon>
        <taxon>Fungi</taxon>
        <taxon>Dikarya</taxon>
        <taxon>Basidiomycota</taxon>
        <taxon>Agaricomycotina</taxon>
        <taxon>Agaricomycetes</taxon>
        <taxon>Polyporales</taxon>
        <taxon>Laetiporus</taxon>
    </lineage>
</organism>
<protein>
    <submittedName>
        <fullName evidence="1">Uncharacterized protein</fullName>
    </submittedName>
</protein>
<evidence type="ECO:0000313" key="2">
    <source>
        <dbReference type="Proteomes" id="UP000076871"/>
    </source>
</evidence>
<dbReference type="AlphaFoldDB" id="A0A165D1E3"/>
<dbReference type="Proteomes" id="UP000076871">
    <property type="component" value="Unassembled WGS sequence"/>
</dbReference>
<dbReference type="GeneID" id="63819031"/>
<gene>
    <name evidence="1" type="ORF">LAESUDRAFT_320708</name>
</gene>
<dbReference type="RefSeq" id="XP_040761691.1">
    <property type="nucleotide sequence ID" value="XM_040902000.1"/>
</dbReference>
<reference evidence="1 2" key="1">
    <citation type="journal article" date="2016" name="Mol. Biol. Evol.">
        <title>Comparative Genomics of Early-Diverging Mushroom-Forming Fungi Provides Insights into the Origins of Lignocellulose Decay Capabilities.</title>
        <authorList>
            <person name="Nagy L.G."/>
            <person name="Riley R."/>
            <person name="Tritt A."/>
            <person name="Adam C."/>
            <person name="Daum C."/>
            <person name="Floudas D."/>
            <person name="Sun H."/>
            <person name="Yadav J.S."/>
            <person name="Pangilinan J."/>
            <person name="Larsson K.H."/>
            <person name="Matsuura K."/>
            <person name="Barry K."/>
            <person name="Labutti K."/>
            <person name="Kuo R."/>
            <person name="Ohm R.A."/>
            <person name="Bhattacharya S.S."/>
            <person name="Shirouzu T."/>
            <person name="Yoshinaga Y."/>
            <person name="Martin F.M."/>
            <person name="Grigoriev I.V."/>
            <person name="Hibbett D.S."/>
        </authorList>
    </citation>
    <scope>NUCLEOTIDE SEQUENCE [LARGE SCALE GENOMIC DNA]</scope>
    <source>
        <strain evidence="1 2">93-53</strain>
    </source>
</reference>